<evidence type="ECO:0000256" key="2">
    <source>
        <dbReference type="SAM" id="SignalP"/>
    </source>
</evidence>
<dbReference type="KEGG" id="dpp:DICPUDRAFT_92824"/>
<evidence type="ECO:0000313" key="4">
    <source>
        <dbReference type="Proteomes" id="UP000001064"/>
    </source>
</evidence>
<keyword evidence="2" id="KW-0732">Signal</keyword>
<protein>
    <submittedName>
        <fullName evidence="3">Expressed protein</fullName>
    </submittedName>
</protein>
<feature type="signal peptide" evidence="2">
    <location>
        <begin position="1"/>
        <end position="25"/>
    </location>
</feature>
<keyword evidence="1" id="KW-0812">Transmembrane</keyword>
<dbReference type="InParanoid" id="F0ZXS5"/>
<feature type="transmembrane region" description="Helical" evidence="1">
    <location>
        <begin position="412"/>
        <end position="431"/>
    </location>
</feature>
<organism evidence="3 4">
    <name type="scientific">Dictyostelium purpureum</name>
    <name type="common">Slime mold</name>
    <dbReference type="NCBI Taxonomy" id="5786"/>
    <lineage>
        <taxon>Eukaryota</taxon>
        <taxon>Amoebozoa</taxon>
        <taxon>Evosea</taxon>
        <taxon>Eumycetozoa</taxon>
        <taxon>Dictyostelia</taxon>
        <taxon>Dictyosteliales</taxon>
        <taxon>Dictyosteliaceae</taxon>
        <taxon>Dictyostelium</taxon>
    </lineage>
</organism>
<sequence>MKKEKLFFCFIQFICLFSFIEKCIGREIDIERINFSSFINDCNYQIKQCNLTIYSNKLKENSFSKPLLFFNYNVSRQLDDIYNPITFFGVFENINIYKRNELPPLFHPISGELLYQGFDDYQIIKMYYIGYTDEYQHLNLPKLYHCKVYTEYIGYIKFACLSIDSNNNFVVINPEMRQDSYYLIQNTSNSINKTNLECSFTATDINLNIYYYYLLDVNGQVNVGMNKFECIEYFGGIGTECFKFSINLIRLNQIKVPILNYTDIIGILGYNDSILICGNHPSNNSLIVYKYNITTEEQQFLFTNDMILTHVIQHQFASTQNCLFFSNKSNSSILYDIFNERIILKNDKLNLNISEHLEQGNERTIYYFMHDAANEKLIPPIDRPGYYGQPLPTKEPTYSNFNYTKPNNSNSIYQLSPVLILLISIFISILFF</sequence>
<keyword evidence="1" id="KW-1133">Transmembrane helix</keyword>
<keyword evidence="1" id="KW-0472">Membrane</keyword>
<dbReference type="VEuPathDB" id="AmoebaDB:DICPUDRAFT_92824"/>
<evidence type="ECO:0000256" key="1">
    <source>
        <dbReference type="SAM" id="Phobius"/>
    </source>
</evidence>
<dbReference type="AlphaFoldDB" id="F0ZXS5"/>
<proteinExistence type="predicted"/>
<dbReference type="GeneID" id="10505961"/>
<gene>
    <name evidence="3" type="ORF">DICPUDRAFT_92824</name>
</gene>
<dbReference type="RefSeq" id="XP_003292210.1">
    <property type="nucleotide sequence ID" value="XM_003292162.1"/>
</dbReference>
<name>F0ZXS5_DICPU</name>
<evidence type="ECO:0000313" key="3">
    <source>
        <dbReference type="EMBL" id="EGC31265.1"/>
    </source>
</evidence>
<reference evidence="4" key="1">
    <citation type="journal article" date="2011" name="Genome Biol.">
        <title>Comparative genomics of the social amoebae Dictyostelium discoideum and Dictyostelium purpureum.</title>
        <authorList>
            <consortium name="US DOE Joint Genome Institute (JGI-PGF)"/>
            <person name="Sucgang R."/>
            <person name="Kuo A."/>
            <person name="Tian X."/>
            <person name="Salerno W."/>
            <person name="Parikh A."/>
            <person name="Feasley C.L."/>
            <person name="Dalin E."/>
            <person name="Tu H."/>
            <person name="Huang E."/>
            <person name="Barry K."/>
            <person name="Lindquist E."/>
            <person name="Shapiro H."/>
            <person name="Bruce D."/>
            <person name="Schmutz J."/>
            <person name="Salamov A."/>
            <person name="Fey P."/>
            <person name="Gaudet P."/>
            <person name="Anjard C."/>
            <person name="Babu M.M."/>
            <person name="Basu S."/>
            <person name="Bushmanova Y."/>
            <person name="van der Wel H."/>
            <person name="Katoh-Kurasawa M."/>
            <person name="Dinh C."/>
            <person name="Coutinho P.M."/>
            <person name="Saito T."/>
            <person name="Elias M."/>
            <person name="Schaap P."/>
            <person name="Kay R.R."/>
            <person name="Henrissat B."/>
            <person name="Eichinger L."/>
            <person name="Rivero F."/>
            <person name="Putnam N.H."/>
            <person name="West C.M."/>
            <person name="Loomis W.F."/>
            <person name="Chisholm R.L."/>
            <person name="Shaulsky G."/>
            <person name="Strassmann J.E."/>
            <person name="Queller D.C."/>
            <person name="Kuspa A."/>
            <person name="Grigoriev I.V."/>
        </authorList>
    </citation>
    <scope>NUCLEOTIDE SEQUENCE [LARGE SCALE GENOMIC DNA]</scope>
    <source>
        <strain evidence="4">QSDP1</strain>
    </source>
</reference>
<keyword evidence="4" id="KW-1185">Reference proteome</keyword>
<feature type="chain" id="PRO_5003263931" evidence="2">
    <location>
        <begin position="26"/>
        <end position="432"/>
    </location>
</feature>
<dbReference type="EMBL" id="GL871265">
    <property type="protein sequence ID" value="EGC31265.1"/>
    <property type="molecule type" value="Genomic_DNA"/>
</dbReference>
<accession>F0ZXS5</accession>
<dbReference type="Proteomes" id="UP000001064">
    <property type="component" value="Unassembled WGS sequence"/>
</dbReference>